<dbReference type="SUPFAM" id="SSF53850">
    <property type="entry name" value="Periplasmic binding protein-like II"/>
    <property type="match status" value="1"/>
</dbReference>
<sequence>MKKFKHFIAILALAGLWQTTAAQTPFSENQIVITGTRFTYPLVEKWIWEFKQEHPEIAIKIVSKGTKAADSANFFINAHTLSVDEKKNRESVAIARYALLPVANSKHKGQSYSHQFGFAVLNEKDLISNSDTNHQKSIAKQE</sequence>
<keyword evidence="3" id="KW-1185">Reference proteome</keyword>
<organism evidence="2 3">
    <name type="scientific">Solitalea canadensis (strain ATCC 29591 / DSM 3403 / JCM 21819 / LMG 8368 / NBRC 15130 / NCIMB 12057 / USAM 9D)</name>
    <name type="common">Flexibacter canadensis</name>
    <dbReference type="NCBI Taxonomy" id="929556"/>
    <lineage>
        <taxon>Bacteria</taxon>
        <taxon>Pseudomonadati</taxon>
        <taxon>Bacteroidota</taxon>
        <taxon>Sphingobacteriia</taxon>
        <taxon>Sphingobacteriales</taxon>
        <taxon>Sphingobacteriaceae</taxon>
        <taxon>Solitalea</taxon>
    </lineage>
</organism>
<dbReference type="AlphaFoldDB" id="H8KW91"/>
<dbReference type="KEGG" id="scn:Solca_2859"/>
<keyword evidence="1" id="KW-0732">Signal</keyword>
<dbReference type="RefSeq" id="WP_014681110.1">
    <property type="nucleotide sequence ID" value="NC_017770.1"/>
</dbReference>
<feature type="signal peptide" evidence="1">
    <location>
        <begin position="1"/>
        <end position="21"/>
    </location>
</feature>
<dbReference type="STRING" id="929556.Solca_2859"/>
<feature type="chain" id="PRO_5003613468" description="PBP domain-containing protein" evidence="1">
    <location>
        <begin position="22"/>
        <end position="142"/>
    </location>
</feature>
<dbReference type="eggNOG" id="COG0226">
    <property type="taxonomic scope" value="Bacteria"/>
</dbReference>
<gene>
    <name evidence="2" type="ordered locus">Solca_2859</name>
</gene>
<dbReference type="EMBL" id="CP003349">
    <property type="protein sequence ID" value="AFD07883.1"/>
    <property type="molecule type" value="Genomic_DNA"/>
</dbReference>
<proteinExistence type="predicted"/>
<accession>H8KW91</accession>
<evidence type="ECO:0000313" key="2">
    <source>
        <dbReference type="EMBL" id="AFD07883.1"/>
    </source>
</evidence>
<dbReference type="OrthoDB" id="1082996at2"/>
<reference evidence="2" key="1">
    <citation type="submission" date="2012-02" db="EMBL/GenBank/DDBJ databases">
        <title>The complete genome of Solitalea canadensis DSM 3403.</title>
        <authorList>
            <consortium name="US DOE Joint Genome Institute (JGI-PGF)"/>
            <person name="Lucas S."/>
            <person name="Copeland A."/>
            <person name="Lapidus A."/>
            <person name="Glavina del Rio T."/>
            <person name="Dalin E."/>
            <person name="Tice H."/>
            <person name="Bruce D."/>
            <person name="Goodwin L."/>
            <person name="Pitluck S."/>
            <person name="Peters L."/>
            <person name="Ovchinnikova G."/>
            <person name="Lu M."/>
            <person name="Kyrpides N."/>
            <person name="Mavromatis K."/>
            <person name="Ivanova N."/>
            <person name="Brettin T."/>
            <person name="Detter J.C."/>
            <person name="Han C."/>
            <person name="Larimer F."/>
            <person name="Land M."/>
            <person name="Hauser L."/>
            <person name="Markowitz V."/>
            <person name="Cheng J.-F."/>
            <person name="Hugenholtz P."/>
            <person name="Woyke T."/>
            <person name="Wu D."/>
            <person name="Spring S."/>
            <person name="Schroeder M."/>
            <person name="Kopitz M."/>
            <person name="Brambilla E."/>
            <person name="Klenk H.-P."/>
            <person name="Eisen J.A."/>
        </authorList>
    </citation>
    <scope>NUCLEOTIDE SEQUENCE</scope>
    <source>
        <strain evidence="2">DSM 3403</strain>
    </source>
</reference>
<protein>
    <recommendedName>
        <fullName evidence="4">PBP domain-containing protein</fullName>
    </recommendedName>
</protein>
<dbReference type="Proteomes" id="UP000007590">
    <property type="component" value="Chromosome"/>
</dbReference>
<evidence type="ECO:0000313" key="3">
    <source>
        <dbReference type="Proteomes" id="UP000007590"/>
    </source>
</evidence>
<name>H8KW91_SOLCM</name>
<evidence type="ECO:0008006" key="4">
    <source>
        <dbReference type="Google" id="ProtNLM"/>
    </source>
</evidence>
<evidence type="ECO:0000256" key="1">
    <source>
        <dbReference type="SAM" id="SignalP"/>
    </source>
</evidence>
<dbReference type="Gene3D" id="3.40.190.10">
    <property type="entry name" value="Periplasmic binding protein-like II"/>
    <property type="match status" value="1"/>
</dbReference>
<dbReference type="HOGENOM" id="CLU_1814560_0_0_10"/>